<proteinExistence type="predicted"/>
<keyword evidence="3" id="KW-1185">Reference proteome</keyword>
<dbReference type="EMBL" id="BGZK01001234">
    <property type="protein sequence ID" value="GBP75064.1"/>
    <property type="molecule type" value="Genomic_DNA"/>
</dbReference>
<sequence length="206" mass="21638">MRQRAGVLSSRPALVWSSSDRRGPRSIGSTRIIVPRCPGRRPAVRSVVGGGASDTSASGSRGAVPVHSALARVVTKYAGGPGAARSVAARVFGSTHAHDGLRWPLVASGVPDGLCRRCMRWLYSHSGRRDDPGELGPVPLRHAEAPRAAAGSQLPPACSKETPPPEGRAAPSACARSLGGIQLAERRLDRVTPRPPQRTLLHPLTI</sequence>
<name>A0A4C1YJB0_EUMVA</name>
<comment type="caution">
    <text evidence="2">The sequence shown here is derived from an EMBL/GenBank/DDBJ whole genome shotgun (WGS) entry which is preliminary data.</text>
</comment>
<evidence type="ECO:0000256" key="1">
    <source>
        <dbReference type="SAM" id="MobiDB-lite"/>
    </source>
</evidence>
<evidence type="ECO:0000313" key="2">
    <source>
        <dbReference type="EMBL" id="GBP75064.1"/>
    </source>
</evidence>
<organism evidence="2 3">
    <name type="scientific">Eumeta variegata</name>
    <name type="common">Bagworm moth</name>
    <name type="synonym">Eumeta japonica</name>
    <dbReference type="NCBI Taxonomy" id="151549"/>
    <lineage>
        <taxon>Eukaryota</taxon>
        <taxon>Metazoa</taxon>
        <taxon>Ecdysozoa</taxon>
        <taxon>Arthropoda</taxon>
        <taxon>Hexapoda</taxon>
        <taxon>Insecta</taxon>
        <taxon>Pterygota</taxon>
        <taxon>Neoptera</taxon>
        <taxon>Endopterygota</taxon>
        <taxon>Lepidoptera</taxon>
        <taxon>Glossata</taxon>
        <taxon>Ditrysia</taxon>
        <taxon>Tineoidea</taxon>
        <taxon>Psychidae</taxon>
        <taxon>Oiketicinae</taxon>
        <taxon>Eumeta</taxon>
    </lineage>
</organism>
<evidence type="ECO:0000313" key="3">
    <source>
        <dbReference type="Proteomes" id="UP000299102"/>
    </source>
</evidence>
<feature type="region of interest" description="Disordered" evidence="1">
    <location>
        <begin position="146"/>
        <end position="206"/>
    </location>
</feature>
<accession>A0A4C1YJB0</accession>
<dbReference type="AlphaFoldDB" id="A0A4C1YJB0"/>
<reference evidence="2 3" key="1">
    <citation type="journal article" date="2019" name="Commun. Biol.">
        <title>The bagworm genome reveals a unique fibroin gene that provides high tensile strength.</title>
        <authorList>
            <person name="Kono N."/>
            <person name="Nakamura H."/>
            <person name="Ohtoshi R."/>
            <person name="Tomita M."/>
            <person name="Numata K."/>
            <person name="Arakawa K."/>
        </authorList>
    </citation>
    <scope>NUCLEOTIDE SEQUENCE [LARGE SCALE GENOMIC DNA]</scope>
</reference>
<protein>
    <submittedName>
        <fullName evidence="2">Uncharacterized protein</fullName>
    </submittedName>
</protein>
<gene>
    <name evidence="2" type="ORF">EVAR_48744_1</name>
</gene>
<dbReference type="Proteomes" id="UP000299102">
    <property type="component" value="Unassembled WGS sequence"/>
</dbReference>